<keyword evidence="3" id="KW-0804">Transcription</keyword>
<protein>
    <submittedName>
        <fullName evidence="5">DNA-binding response regulator</fullName>
    </submittedName>
</protein>
<dbReference type="EMBL" id="CP031229">
    <property type="protein sequence ID" value="AXH95555.1"/>
    <property type="molecule type" value="Genomic_DNA"/>
</dbReference>
<name>A0A345NKJ7_9MICO</name>
<dbReference type="SUPFAM" id="SSF46894">
    <property type="entry name" value="C-terminal effector domain of the bipartite response regulators"/>
    <property type="match status" value="1"/>
</dbReference>
<evidence type="ECO:0000256" key="3">
    <source>
        <dbReference type="ARBA" id="ARBA00023163"/>
    </source>
</evidence>
<dbReference type="AlphaFoldDB" id="A0A345NKJ7"/>
<dbReference type="InterPro" id="IPR016032">
    <property type="entry name" value="Sig_transdc_resp-reg_C-effctor"/>
</dbReference>
<dbReference type="Proteomes" id="UP000253790">
    <property type="component" value="Chromosome"/>
</dbReference>
<evidence type="ECO:0000256" key="2">
    <source>
        <dbReference type="ARBA" id="ARBA00023125"/>
    </source>
</evidence>
<dbReference type="PANTHER" id="PTHR44688">
    <property type="entry name" value="DNA-BINDING TRANSCRIPTIONAL ACTIVATOR DEVR_DOSR"/>
    <property type="match status" value="1"/>
</dbReference>
<dbReference type="Pfam" id="PF00196">
    <property type="entry name" value="GerE"/>
    <property type="match status" value="1"/>
</dbReference>
<evidence type="ECO:0000313" key="5">
    <source>
        <dbReference type="EMBL" id="AXH95555.1"/>
    </source>
</evidence>
<dbReference type="GO" id="GO:0006355">
    <property type="term" value="P:regulation of DNA-templated transcription"/>
    <property type="evidence" value="ECO:0007669"/>
    <property type="project" value="InterPro"/>
</dbReference>
<dbReference type="InterPro" id="IPR000792">
    <property type="entry name" value="Tscrpt_reg_LuxR_C"/>
</dbReference>
<keyword evidence="1" id="KW-0805">Transcription regulation</keyword>
<evidence type="ECO:0000313" key="6">
    <source>
        <dbReference type="Proteomes" id="UP000253790"/>
    </source>
</evidence>
<dbReference type="PANTHER" id="PTHR44688:SF16">
    <property type="entry name" value="DNA-BINDING TRANSCRIPTIONAL ACTIVATOR DEVR_DOSR"/>
    <property type="match status" value="1"/>
</dbReference>
<proteinExistence type="predicted"/>
<accession>A0A345NKJ7</accession>
<keyword evidence="2 5" id="KW-0238">DNA-binding</keyword>
<gene>
    <name evidence="5" type="ORF">DV701_04945</name>
</gene>
<dbReference type="CDD" id="cd06170">
    <property type="entry name" value="LuxR_C_like"/>
    <property type="match status" value="1"/>
</dbReference>
<sequence>MRAVRADLGILACLGADDVDLRALSGLTARHEEHAATVLRVTTGDQPFFDRLRAGATAVTTAARVYTPGRWHGAQFRARLVRHWGVREVVAVPVRGRVRTTAVLIGRDGLDFDEDELRLLTELQPVVSALVAILDLDSLPTPTARLVRLTEREDSILKLLSQGLTASRMARLAGCSPRTVHHHLASIYAKLDVGDRLSAVNRARELGLVDGDTLLLT</sequence>
<dbReference type="PROSITE" id="PS50043">
    <property type="entry name" value="HTH_LUXR_2"/>
    <property type="match status" value="1"/>
</dbReference>
<dbReference type="Gene3D" id="1.10.10.10">
    <property type="entry name" value="Winged helix-like DNA-binding domain superfamily/Winged helix DNA-binding domain"/>
    <property type="match status" value="1"/>
</dbReference>
<dbReference type="GO" id="GO:0003677">
    <property type="term" value="F:DNA binding"/>
    <property type="evidence" value="ECO:0007669"/>
    <property type="project" value="UniProtKB-KW"/>
</dbReference>
<organism evidence="5 6">
    <name type="scientific">Ornithinimicrobium avium</name>
    <dbReference type="NCBI Taxonomy" id="2283195"/>
    <lineage>
        <taxon>Bacteria</taxon>
        <taxon>Bacillati</taxon>
        <taxon>Actinomycetota</taxon>
        <taxon>Actinomycetes</taxon>
        <taxon>Micrococcales</taxon>
        <taxon>Ornithinimicrobiaceae</taxon>
        <taxon>Ornithinimicrobium</taxon>
    </lineage>
</organism>
<evidence type="ECO:0000256" key="1">
    <source>
        <dbReference type="ARBA" id="ARBA00023015"/>
    </source>
</evidence>
<dbReference type="PRINTS" id="PR00038">
    <property type="entry name" value="HTHLUXR"/>
</dbReference>
<reference evidence="5 6" key="1">
    <citation type="submission" date="2018-07" db="EMBL/GenBank/DDBJ databases">
        <title>Complete genome sequencing of Ornithinimicrobium sp. AMA3305.</title>
        <authorList>
            <person name="Bae J.-W."/>
        </authorList>
    </citation>
    <scope>NUCLEOTIDE SEQUENCE [LARGE SCALE GENOMIC DNA]</scope>
    <source>
        <strain evidence="5 6">AMA3305</strain>
    </source>
</reference>
<dbReference type="InterPro" id="IPR036388">
    <property type="entry name" value="WH-like_DNA-bd_sf"/>
</dbReference>
<dbReference type="OrthoDB" id="3178268at2"/>
<dbReference type="KEGG" id="orn:DV701_04945"/>
<keyword evidence="6" id="KW-1185">Reference proteome</keyword>
<feature type="domain" description="HTH luxR-type" evidence="4">
    <location>
        <begin position="142"/>
        <end position="207"/>
    </location>
</feature>
<dbReference type="SMART" id="SM00421">
    <property type="entry name" value="HTH_LUXR"/>
    <property type="match status" value="1"/>
</dbReference>
<evidence type="ECO:0000259" key="4">
    <source>
        <dbReference type="PROSITE" id="PS50043"/>
    </source>
</evidence>